<dbReference type="InterPro" id="IPR015421">
    <property type="entry name" value="PyrdxlP-dep_Trfase_major"/>
</dbReference>
<evidence type="ECO:0000256" key="6">
    <source>
        <dbReference type="RuleBase" id="RU000481"/>
    </source>
</evidence>
<dbReference type="FunFam" id="3.40.640.10:FF:000033">
    <property type="entry name" value="Aspartate aminotransferase"/>
    <property type="match status" value="1"/>
</dbReference>
<sequence length="405" mass="43524">MSQAESLNIRVAAAPPSATFRMMDRVAARLVSGKEVLDLSSGESDFDTPEHVREAAYRAMQAGATRYTQVAGMQSLREAVAEKFKRENGLATDWQQVIVSNGGKQVIFNALAATINDGDEVIIPAPYWVSYPGIVQLAGGAPVEVACTEESGFKLTAPQLEAAITQKTRWLLLNSPNNPSGAVYTAQELRGLAAVLARFPRVMVLSDDIYEHLTYRNGAFATLASVSPELAERVLTVNGVSKSYAMTGWRIGYGSGPRWLINAMVKLQGQQTSGACTISQHAALTALTGPQDFVSKTREVFRLRRDRLVEVVNAVPGLSCSEPDGAFYIFANCKKVLGTTSVDGAILRTDEDIATALLEDAGLATVHGSAFGAPGFLRIGFSYSDETLTRAAAMLRSFFEQLTVG</sequence>
<evidence type="ECO:0000256" key="2">
    <source>
        <dbReference type="ARBA" id="ARBA00007441"/>
    </source>
</evidence>
<dbReference type="EC" id="2.6.1.-" evidence="6"/>
<dbReference type="Gene3D" id="3.40.640.10">
    <property type="entry name" value="Type I PLP-dependent aspartate aminotransferase-like (Major domain)"/>
    <property type="match status" value="1"/>
</dbReference>
<evidence type="ECO:0000256" key="4">
    <source>
        <dbReference type="ARBA" id="ARBA00022679"/>
    </source>
</evidence>
<dbReference type="GO" id="GO:0006520">
    <property type="term" value="P:amino acid metabolic process"/>
    <property type="evidence" value="ECO:0007669"/>
    <property type="project" value="InterPro"/>
</dbReference>
<dbReference type="GO" id="GO:0008483">
    <property type="term" value="F:transaminase activity"/>
    <property type="evidence" value="ECO:0007669"/>
    <property type="project" value="UniProtKB-KW"/>
</dbReference>
<dbReference type="PROSITE" id="PS00105">
    <property type="entry name" value="AA_TRANSFER_CLASS_1"/>
    <property type="match status" value="1"/>
</dbReference>
<protein>
    <recommendedName>
        <fullName evidence="6">Aminotransferase</fullName>
        <ecNumber evidence="6">2.6.1.-</ecNumber>
    </recommendedName>
</protein>
<keyword evidence="5" id="KW-0663">Pyridoxal phosphate</keyword>
<evidence type="ECO:0000256" key="3">
    <source>
        <dbReference type="ARBA" id="ARBA00022576"/>
    </source>
</evidence>
<evidence type="ECO:0000259" key="7">
    <source>
        <dbReference type="Pfam" id="PF00155"/>
    </source>
</evidence>
<dbReference type="RefSeq" id="WP_392395903.1">
    <property type="nucleotide sequence ID" value="NZ_JAURTK010000017.1"/>
</dbReference>
<dbReference type="PANTHER" id="PTHR46383">
    <property type="entry name" value="ASPARTATE AMINOTRANSFERASE"/>
    <property type="match status" value="1"/>
</dbReference>
<organism evidence="8 9">
    <name type="scientific">Paraburkholderia caledonica</name>
    <dbReference type="NCBI Taxonomy" id="134536"/>
    <lineage>
        <taxon>Bacteria</taxon>
        <taxon>Pseudomonadati</taxon>
        <taxon>Pseudomonadota</taxon>
        <taxon>Betaproteobacteria</taxon>
        <taxon>Burkholderiales</taxon>
        <taxon>Burkholderiaceae</taxon>
        <taxon>Paraburkholderia</taxon>
    </lineage>
</organism>
<evidence type="ECO:0000256" key="5">
    <source>
        <dbReference type="ARBA" id="ARBA00022898"/>
    </source>
</evidence>
<comment type="cofactor">
    <cofactor evidence="1 6">
        <name>pyridoxal 5'-phosphate</name>
        <dbReference type="ChEBI" id="CHEBI:597326"/>
    </cofactor>
</comment>
<dbReference type="PANTHER" id="PTHR46383:SF1">
    <property type="entry name" value="ASPARTATE AMINOTRANSFERASE"/>
    <property type="match status" value="1"/>
</dbReference>
<comment type="similarity">
    <text evidence="2 6">Belongs to the class-I pyridoxal-phosphate-dependent aminotransferase family.</text>
</comment>
<comment type="caution">
    <text evidence="8">The sequence shown here is derived from an EMBL/GenBank/DDBJ whole genome shotgun (WGS) entry which is preliminary data.</text>
</comment>
<dbReference type="Proteomes" id="UP001229486">
    <property type="component" value="Unassembled WGS sequence"/>
</dbReference>
<dbReference type="InterPro" id="IPR004839">
    <property type="entry name" value="Aminotransferase_I/II_large"/>
</dbReference>
<dbReference type="InterPro" id="IPR015422">
    <property type="entry name" value="PyrdxlP-dep_Trfase_small"/>
</dbReference>
<dbReference type="GO" id="GO:0030170">
    <property type="term" value="F:pyridoxal phosphate binding"/>
    <property type="evidence" value="ECO:0007669"/>
    <property type="project" value="InterPro"/>
</dbReference>
<dbReference type="InterPro" id="IPR050596">
    <property type="entry name" value="AspAT/PAT-like"/>
</dbReference>
<name>A0AB73IML0_9BURK</name>
<dbReference type="Gene3D" id="3.90.1150.10">
    <property type="entry name" value="Aspartate Aminotransferase, domain 1"/>
    <property type="match status" value="1"/>
</dbReference>
<dbReference type="InterPro" id="IPR015424">
    <property type="entry name" value="PyrdxlP-dep_Trfase"/>
</dbReference>
<keyword evidence="4 6" id="KW-0808">Transferase</keyword>
<keyword evidence="3 6" id="KW-0032">Aminotransferase</keyword>
<feature type="domain" description="Aminotransferase class I/classII large" evidence="7">
    <location>
        <begin position="35"/>
        <end position="393"/>
    </location>
</feature>
<accession>A0AB73IML0</accession>
<reference evidence="8" key="1">
    <citation type="submission" date="2023-07" db="EMBL/GenBank/DDBJ databases">
        <title>Sorghum-associated microbial communities from plants grown in Nebraska, USA.</title>
        <authorList>
            <person name="Schachtman D."/>
        </authorList>
    </citation>
    <scope>NUCLEOTIDE SEQUENCE</scope>
    <source>
        <strain evidence="8">DS1061</strain>
    </source>
</reference>
<gene>
    <name evidence="8" type="ORF">J2793_006723</name>
</gene>
<dbReference type="SUPFAM" id="SSF53383">
    <property type="entry name" value="PLP-dependent transferases"/>
    <property type="match status" value="1"/>
</dbReference>
<dbReference type="Pfam" id="PF00155">
    <property type="entry name" value="Aminotran_1_2"/>
    <property type="match status" value="1"/>
</dbReference>
<evidence type="ECO:0000256" key="1">
    <source>
        <dbReference type="ARBA" id="ARBA00001933"/>
    </source>
</evidence>
<dbReference type="CDD" id="cd00609">
    <property type="entry name" value="AAT_like"/>
    <property type="match status" value="1"/>
</dbReference>
<dbReference type="AlphaFoldDB" id="A0AB73IML0"/>
<proteinExistence type="inferred from homology"/>
<dbReference type="EMBL" id="JAURTK010000017">
    <property type="protein sequence ID" value="MDP9651248.1"/>
    <property type="molecule type" value="Genomic_DNA"/>
</dbReference>
<evidence type="ECO:0000313" key="8">
    <source>
        <dbReference type="EMBL" id="MDP9651248.1"/>
    </source>
</evidence>
<evidence type="ECO:0000313" key="9">
    <source>
        <dbReference type="Proteomes" id="UP001229486"/>
    </source>
</evidence>
<dbReference type="InterPro" id="IPR004838">
    <property type="entry name" value="NHTrfase_class1_PyrdxlP-BS"/>
</dbReference>